<dbReference type="Proteomes" id="UP000178681">
    <property type="component" value="Unassembled WGS sequence"/>
</dbReference>
<comment type="caution">
    <text evidence="1">The sequence shown here is derived from an EMBL/GenBank/DDBJ whole genome shotgun (WGS) entry which is preliminary data.</text>
</comment>
<organism evidence="1 2">
    <name type="scientific">Candidatus Gottesmanbacteria bacterium RIFCSPHIGHO2_01_FULL_42_12</name>
    <dbReference type="NCBI Taxonomy" id="1798377"/>
    <lineage>
        <taxon>Bacteria</taxon>
        <taxon>Candidatus Gottesmaniibacteriota</taxon>
    </lineage>
</organism>
<dbReference type="AlphaFoldDB" id="A0A1F5Z6J1"/>
<name>A0A1F5Z6J1_9BACT</name>
<gene>
    <name evidence="1" type="ORF">A2872_02250</name>
</gene>
<reference evidence="1 2" key="1">
    <citation type="journal article" date="2016" name="Nat. Commun.">
        <title>Thousands of microbial genomes shed light on interconnected biogeochemical processes in an aquifer system.</title>
        <authorList>
            <person name="Anantharaman K."/>
            <person name="Brown C.T."/>
            <person name="Hug L.A."/>
            <person name="Sharon I."/>
            <person name="Castelle C.J."/>
            <person name="Probst A.J."/>
            <person name="Thomas B.C."/>
            <person name="Singh A."/>
            <person name="Wilkins M.J."/>
            <person name="Karaoz U."/>
            <person name="Brodie E.L."/>
            <person name="Williams K.H."/>
            <person name="Hubbard S.S."/>
            <person name="Banfield J.F."/>
        </authorList>
    </citation>
    <scope>NUCLEOTIDE SEQUENCE [LARGE SCALE GENOMIC DNA]</scope>
</reference>
<accession>A0A1F5Z6J1</accession>
<dbReference type="EMBL" id="MFJG01000002">
    <property type="protein sequence ID" value="OGG07762.1"/>
    <property type="molecule type" value="Genomic_DNA"/>
</dbReference>
<proteinExistence type="predicted"/>
<evidence type="ECO:0000313" key="1">
    <source>
        <dbReference type="EMBL" id="OGG07762.1"/>
    </source>
</evidence>
<evidence type="ECO:0000313" key="2">
    <source>
        <dbReference type="Proteomes" id="UP000178681"/>
    </source>
</evidence>
<sequence length="326" mass="36351">MTTLDNNESLISSFDQVWHAVNQVDSHLYSGDKVKEAVKKAFSLKKIGLFALDCIVSYPDASDNQVGKTPVQTFGEFVQNSLALYHQEPLAYLLDEFHKAGIAVELSVFLGDDDYQYSVDEPWKITNPAVYGAISSQKDWLTKELSKVMDLEQEDKLHVLGWTDAEQMAPEVKTLREDLLDKIESEKGKLLPHRALGKPLERYKAFVSWRQNVAGETVDAEHIKKLAMQELASFVIQGHCAPMVAKKLTGDIPLVFVNTFPGYHVLDDACVRLAGKLGVPGGIDYGTIHLPNPNDFSVFGYVEKNKSRGTRTAMTCGDPKGNYNWP</sequence>
<protein>
    <submittedName>
        <fullName evidence="1">Uncharacterized protein</fullName>
    </submittedName>
</protein>
<dbReference type="STRING" id="1798377.A2872_02250"/>